<name>W0F9D2_9BACT</name>
<dbReference type="STRING" id="929713.NIASO_18360"/>
<proteinExistence type="predicted"/>
<dbReference type="HOGENOM" id="CLU_749707_0_0_10"/>
<organism evidence="1 2">
    <name type="scientific">Niabella soli DSM 19437</name>
    <dbReference type="NCBI Taxonomy" id="929713"/>
    <lineage>
        <taxon>Bacteria</taxon>
        <taxon>Pseudomonadati</taxon>
        <taxon>Bacteroidota</taxon>
        <taxon>Chitinophagia</taxon>
        <taxon>Chitinophagales</taxon>
        <taxon>Chitinophagaceae</taxon>
        <taxon>Niabella</taxon>
    </lineage>
</organism>
<dbReference type="Proteomes" id="UP000003586">
    <property type="component" value="Chromosome"/>
</dbReference>
<protein>
    <submittedName>
        <fullName evidence="1">Uncharacterized protein</fullName>
    </submittedName>
</protein>
<reference evidence="1 2" key="1">
    <citation type="submission" date="2013-12" db="EMBL/GenBank/DDBJ databases">
        <authorList>
            <consortium name="DOE Joint Genome Institute"/>
            <person name="Eisen J."/>
            <person name="Huntemann M."/>
            <person name="Han J."/>
            <person name="Chen A."/>
            <person name="Kyrpides N."/>
            <person name="Mavromatis K."/>
            <person name="Markowitz V."/>
            <person name="Palaniappan K."/>
            <person name="Ivanova N."/>
            <person name="Schaumberg A."/>
            <person name="Pati A."/>
            <person name="Liolios K."/>
            <person name="Nordberg H.P."/>
            <person name="Cantor M.N."/>
            <person name="Hua S.X."/>
            <person name="Woyke T."/>
        </authorList>
    </citation>
    <scope>NUCLEOTIDE SEQUENCE [LARGE SCALE GENOMIC DNA]</scope>
    <source>
        <strain evidence="2">DSM 19437</strain>
    </source>
</reference>
<dbReference type="KEGG" id="nso:NIASO_18360"/>
<sequence length="369" mass="42063">MKNTAIAMQEKCPHCKQFFQIDKATKWLIDRAVQNNLKDIIINCTVCNKQVTLALRQPASGAADEKNKYIGPCKINSAAEVPHNDNKTLHPPEVNVVGWQQPNRYLVTVASAVNFLSGTIAQNESELLWEVHSSAVPSDQILLKQLSKKVIAQDSQMKAFSTILDIANEPATALHFRINAEGCLTALLNAGAIQKQWNGIKFAQLQEHILNNPWLPEVIKGFDEEYADFLKSVQRNPLYYLFFLPTGKMERDCREPRSLGANWQRLSQLFAPHFVDFAPYYTTEVGAGHVDVHLQTRADTQWLMPEFEKLFQEKYAAPTQLPLAYNFYLEGQYRFLDKGLLQNGKILIKEQANDHFFTTNQYTFNLLNE</sequence>
<accession>W0F9D2</accession>
<dbReference type="RefSeq" id="WP_025299090.1">
    <property type="nucleotide sequence ID" value="NZ_CP007035.1"/>
</dbReference>
<gene>
    <name evidence="1" type="ORF">NIASO_18360</name>
</gene>
<evidence type="ECO:0000313" key="1">
    <source>
        <dbReference type="EMBL" id="AHF17991.1"/>
    </source>
</evidence>
<evidence type="ECO:0000313" key="2">
    <source>
        <dbReference type="Proteomes" id="UP000003586"/>
    </source>
</evidence>
<dbReference type="eggNOG" id="ENOG502ZGAX">
    <property type="taxonomic scope" value="Bacteria"/>
</dbReference>
<keyword evidence="2" id="KW-1185">Reference proteome</keyword>
<dbReference type="OrthoDB" id="1244363at2"/>
<dbReference type="EMBL" id="CP007035">
    <property type="protein sequence ID" value="AHF17991.1"/>
    <property type="molecule type" value="Genomic_DNA"/>
</dbReference>
<dbReference type="AlphaFoldDB" id="W0F9D2"/>